<dbReference type="Proteomes" id="UP000692954">
    <property type="component" value="Unassembled WGS sequence"/>
</dbReference>
<dbReference type="OrthoDB" id="302110at2759"/>
<comment type="caution">
    <text evidence="1">The sequence shown here is derived from an EMBL/GenBank/DDBJ whole genome shotgun (WGS) entry which is preliminary data.</text>
</comment>
<dbReference type="EMBL" id="CAJJDN010000078">
    <property type="protein sequence ID" value="CAD8102469.1"/>
    <property type="molecule type" value="Genomic_DNA"/>
</dbReference>
<organism evidence="1 2">
    <name type="scientific">Paramecium sonneborni</name>
    <dbReference type="NCBI Taxonomy" id="65129"/>
    <lineage>
        <taxon>Eukaryota</taxon>
        <taxon>Sar</taxon>
        <taxon>Alveolata</taxon>
        <taxon>Ciliophora</taxon>
        <taxon>Intramacronucleata</taxon>
        <taxon>Oligohymenophorea</taxon>
        <taxon>Peniculida</taxon>
        <taxon>Parameciidae</taxon>
        <taxon>Paramecium</taxon>
    </lineage>
</organism>
<evidence type="ECO:0000313" key="2">
    <source>
        <dbReference type="Proteomes" id="UP000692954"/>
    </source>
</evidence>
<sequence>MINFEGSGIGMSIESFNYDQSFTIANMFQYLLQNYQLDPSEIDLSLDGQTMLNSQDNSRISSYFQPNQILYVYPKQIPYFSIYVDGEISCQQQLQNMTIWDLLQGLNLGQNVVIEVYDGTTQQKLNVIDNFSTQLYDSTGGLQNIIINITTQQLQQKTFGSNYQDQKTSSQYQSQQIKINSQGFGASELLQQLILLKNISILIDPNGQFVIYKFHFPTLIQGYLQKSKGKQSSSFHNFNANKQDWIKKNDVEYCSFDNYGFAIRWNDETISSIKIRQQ</sequence>
<protein>
    <submittedName>
        <fullName evidence="1">Uncharacterized protein</fullName>
    </submittedName>
</protein>
<keyword evidence="2" id="KW-1185">Reference proteome</keyword>
<accession>A0A8S1PHR4</accession>
<gene>
    <name evidence="1" type="ORF">PSON_ATCC_30995.1.T0780033</name>
</gene>
<proteinExistence type="predicted"/>
<evidence type="ECO:0000313" key="1">
    <source>
        <dbReference type="EMBL" id="CAD8102469.1"/>
    </source>
</evidence>
<name>A0A8S1PHR4_9CILI</name>
<reference evidence="1" key="1">
    <citation type="submission" date="2021-01" db="EMBL/GenBank/DDBJ databases">
        <authorList>
            <consortium name="Genoscope - CEA"/>
            <person name="William W."/>
        </authorList>
    </citation>
    <scope>NUCLEOTIDE SEQUENCE</scope>
</reference>
<dbReference type="AlphaFoldDB" id="A0A8S1PHR4"/>